<name>A0A0G1I0X5_UNCK3</name>
<keyword evidence="2" id="KW-0789">Thiol protease inhibitor</keyword>
<evidence type="ECO:0000256" key="2">
    <source>
        <dbReference type="ARBA" id="ARBA00022704"/>
    </source>
</evidence>
<organism evidence="4 5">
    <name type="scientific">candidate division Kazan bacterium GW2011_GWA1_44_22</name>
    <dbReference type="NCBI Taxonomy" id="1620410"/>
    <lineage>
        <taxon>Bacteria</taxon>
        <taxon>Bacteria division Kazan-3B-28</taxon>
    </lineage>
</organism>
<keyword evidence="1" id="KW-0646">Protease inhibitor</keyword>
<evidence type="ECO:0000313" key="5">
    <source>
        <dbReference type="Proteomes" id="UP000034752"/>
    </source>
</evidence>
<dbReference type="PROSITE" id="PS51257">
    <property type="entry name" value="PROKAR_LIPOPROTEIN"/>
    <property type="match status" value="1"/>
</dbReference>
<evidence type="ECO:0000256" key="1">
    <source>
        <dbReference type="ARBA" id="ARBA00022690"/>
    </source>
</evidence>
<dbReference type="SUPFAM" id="SSF141066">
    <property type="entry name" value="ICP-like"/>
    <property type="match status" value="1"/>
</dbReference>
<dbReference type="InterPro" id="IPR052781">
    <property type="entry name" value="Cys_protease_inhibitor_I42"/>
</dbReference>
<evidence type="ECO:0000313" key="4">
    <source>
        <dbReference type="EMBL" id="KKT53071.1"/>
    </source>
</evidence>
<protein>
    <submittedName>
        <fullName evidence="4">Inhibitor of cysteine peptidase</fullName>
    </submittedName>
</protein>
<dbReference type="InterPro" id="IPR018990">
    <property type="entry name" value="Prot_inh_I42_chagasin"/>
</dbReference>
<sequence length="219" mass="24389">MNRLILWLTPVIILGGCALVQQPLPQLTLKDHRTNVDYPAEQKFQVVLPSNGTTGFKWELDDMTTGVLEKLSDEYQVTEKYAENVVGAGGEEIWTFQVIKVERSHIVMKYRKPWDKLEVANEFLVTINGNPGDDGLLTYLGKIESNTAGAQFDDCFVTDTGDKFGITPITQNQIDDPGIKAKIAEFINQDVLVEIRGSMTEPAIDCNGKQLIVSEIQAK</sequence>
<dbReference type="GO" id="GO:0004869">
    <property type="term" value="F:cysteine-type endopeptidase inhibitor activity"/>
    <property type="evidence" value="ECO:0007669"/>
    <property type="project" value="UniProtKB-KW"/>
</dbReference>
<evidence type="ECO:0000259" key="3">
    <source>
        <dbReference type="Pfam" id="PF09394"/>
    </source>
</evidence>
<dbReference type="EMBL" id="LCIJ01000003">
    <property type="protein sequence ID" value="KKT53071.1"/>
    <property type="molecule type" value="Genomic_DNA"/>
</dbReference>
<dbReference type="PANTHER" id="PTHR36530:SF1">
    <property type="entry name" value="AMOEBIASIN-1"/>
    <property type="match status" value="1"/>
</dbReference>
<accession>A0A0G1I0X5</accession>
<dbReference type="AlphaFoldDB" id="A0A0G1I0X5"/>
<dbReference type="Proteomes" id="UP000034752">
    <property type="component" value="Unassembled WGS sequence"/>
</dbReference>
<feature type="domain" description="Proteinase inhibitor I42 chagasin" evidence="3">
    <location>
        <begin position="40"/>
        <end position="126"/>
    </location>
</feature>
<comment type="caution">
    <text evidence="4">The sequence shown here is derived from an EMBL/GenBank/DDBJ whole genome shotgun (WGS) entry which is preliminary data.</text>
</comment>
<dbReference type="PANTHER" id="PTHR36530">
    <property type="entry name" value="INHIBITOR OF CYSTEINE PEPTIDASE"/>
    <property type="match status" value="1"/>
</dbReference>
<gene>
    <name evidence="4" type="ORF">VE96_C0003G0011</name>
</gene>
<dbReference type="Gene3D" id="2.60.40.2020">
    <property type="match status" value="1"/>
</dbReference>
<dbReference type="Pfam" id="PF09394">
    <property type="entry name" value="Inhibitor_I42"/>
    <property type="match status" value="1"/>
</dbReference>
<proteinExistence type="predicted"/>
<reference evidence="4 5" key="1">
    <citation type="journal article" date="2015" name="Nature">
        <title>rRNA introns, odd ribosomes, and small enigmatic genomes across a large radiation of phyla.</title>
        <authorList>
            <person name="Brown C.T."/>
            <person name="Hug L.A."/>
            <person name="Thomas B.C."/>
            <person name="Sharon I."/>
            <person name="Castelle C.J."/>
            <person name="Singh A."/>
            <person name="Wilkins M.J."/>
            <person name="Williams K.H."/>
            <person name="Banfield J.F."/>
        </authorList>
    </citation>
    <scope>NUCLEOTIDE SEQUENCE [LARGE SCALE GENOMIC DNA]</scope>
</reference>
<dbReference type="InterPro" id="IPR036331">
    <property type="entry name" value="Chagasin-like_sf"/>
</dbReference>